<gene>
    <name evidence="1" type="ORF">SAMN05444338_104169</name>
</gene>
<dbReference type="InterPro" id="IPR029063">
    <property type="entry name" value="SAM-dependent_MTases_sf"/>
</dbReference>
<keyword evidence="2" id="KW-1185">Reference proteome</keyword>
<dbReference type="STRING" id="229203.SAMN05444338_104169"/>
<dbReference type="RefSeq" id="WP_091430628.1">
    <property type="nucleotide sequence ID" value="NZ_FNMV01000004.1"/>
</dbReference>
<evidence type="ECO:0000313" key="1">
    <source>
        <dbReference type="EMBL" id="SDW72499.1"/>
    </source>
</evidence>
<accession>A0A1H2VXB9</accession>
<evidence type="ECO:0000313" key="2">
    <source>
        <dbReference type="Proteomes" id="UP000198569"/>
    </source>
</evidence>
<name>A0A1H2VXB9_9FLAO</name>
<dbReference type="Gene3D" id="3.40.50.150">
    <property type="entry name" value="Vaccinia Virus protein VP39"/>
    <property type="match status" value="1"/>
</dbReference>
<evidence type="ECO:0008006" key="3">
    <source>
        <dbReference type="Google" id="ProtNLM"/>
    </source>
</evidence>
<protein>
    <recommendedName>
        <fullName evidence="3">Methyltransferase domain-containing protein</fullName>
    </recommendedName>
</protein>
<dbReference type="SUPFAM" id="SSF53335">
    <property type="entry name" value="S-adenosyl-L-methionine-dependent methyltransferases"/>
    <property type="match status" value="1"/>
</dbReference>
<reference evidence="2" key="1">
    <citation type="submission" date="2016-10" db="EMBL/GenBank/DDBJ databases">
        <authorList>
            <person name="Varghese N."/>
            <person name="Submissions S."/>
        </authorList>
    </citation>
    <scope>NUCLEOTIDE SEQUENCE [LARGE SCALE GENOMIC DNA]</scope>
    <source>
        <strain evidence="2">DSM 15718</strain>
    </source>
</reference>
<dbReference type="EMBL" id="FNMV01000004">
    <property type="protein sequence ID" value="SDW72499.1"/>
    <property type="molecule type" value="Genomic_DNA"/>
</dbReference>
<dbReference type="AlphaFoldDB" id="A0A1H2VXB9"/>
<organism evidence="1 2">
    <name type="scientific">Flavobacterium degerlachei</name>
    <dbReference type="NCBI Taxonomy" id="229203"/>
    <lineage>
        <taxon>Bacteria</taxon>
        <taxon>Pseudomonadati</taxon>
        <taxon>Bacteroidota</taxon>
        <taxon>Flavobacteriia</taxon>
        <taxon>Flavobacteriales</taxon>
        <taxon>Flavobacteriaceae</taxon>
        <taxon>Flavobacterium</taxon>
    </lineage>
</organism>
<sequence>MKYKEIAFNNYKHFCRLEGSDYIASEFALETILKLIKEFNVSNILELGLGIGSISDTVFKFAKNSNLTIDYVGTEKNNFCLKALSKNVEDYKKIHLFSELNKIENENFEFIVIDGYDNSFTEIEKYCAKNAILYVEGDRAVQTGKLLDIFPKSLHVNVITLKKNPAYAHESRSVNSYIGGGQLIFTNPTIEMKLFWFKEKISTFIKRKLRN</sequence>
<dbReference type="Proteomes" id="UP000198569">
    <property type="component" value="Unassembled WGS sequence"/>
</dbReference>
<dbReference type="OrthoDB" id="1435796at2"/>
<proteinExistence type="predicted"/>